<dbReference type="InterPro" id="IPR000073">
    <property type="entry name" value="AB_hydrolase_1"/>
</dbReference>
<dbReference type="PATRIC" id="fig|1337887.3.peg.4748"/>
<reference evidence="2 3" key="1">
    <citation type="journal article" date="2014" name="FEMS Microbiol. Lett.">
        <title>Genome sequencing analysis reveals virulence-related gene content of Ochrobactrum intermedium strain 229E, a urease-positive strain isolated from the human gastric niche.</title>
        <authorList>
            <person name="Kulkarni G.J."/>
            <person name="Shetty S."/>
            <person name="Dharne M.S."/>
            <person name="Shouche Y.S."/>
        </authorList>
    </citation>
    <scope>NUCLEOTIDE SEQUENCE [LARGE SCALE GENOMIC DNA]</scope>
    <source>
        <strain evidence="2 3">229E</strain>
    </source>
</reference>
<dbReference type="Proteomes" id="UP000016842">
    <property type="component" value="Unassembled WGS sequence"/>
</dbReference>
<gene>
    <name evidence="2" type="ORF">Q644_06690</name>
</gene>
<evidence type="ECO:0000313" key="2">
    <source>
        <dbReference type="EMBL" id="ERM00137.1"/>
    </source>
</evidence>
<accession>U4VBL7</accession>
<proteinExistence type="predicted"/>
<comment type="caution">
    <text evidence="2">The sequence shown here is derived from an EMBL/GenBank/DDBJ whole genome shotgun (WGS) entry which is preliminary data.</text>
</comment>
<keyword evidence="2" id="KW-0378">Hydrolase</keyword>
<dbReference type="SUPFAM" id="SSF53474">
    <property type="entry name" value="alpha/beta-Hydrolases"/>
    <property type="match status" value="1"/>
</dbReference>
<evidence type="ECO:0000259" key="1">
    <source>
        <dbReference type="Pfam" id="PF00561"/>
    </source>
</evidence>
<evidence type="ECO:0000313" key="3">
    <source>
        <dbReference type="Proteomes" id="UP000016842"/>
    </source>
</evidence>
<organism evidence="2 3">
    <name type="scientific">Brucella intermedia 229E</name>
    <dbReference type="NCBI Taxonomy" id="1337887"/>
    <lineage>
        <taxon>Bacteria</taxon>
        <taxon>Pseudomonadati</taxon>
        <taxon>Pseudomonadota</taxon>
        <taxon>Alphaproteobacteria</taxon>
        <taxon>Hyphomicrobiales</taxon>
        <taxon>Brucellaceae</taxon>
        <taxon>Brucella/Ochrobactrum group</taxon>
        <taxon>Brucella</taxon>
    </lineage>
</organism>
<dbReference type="PANTHER" id="PTHR43798">
    <property type="entry name" value="MONOACYLGLYCEROL LIPASE"/>
    <property type="match status" value="1"/>
</dbReference>
<dbReference type="GO" id="GO:0016787">
    <property type="term" value="F:hydrolase activity"/>
    <property type="evidence" value="ECO:0007669"/>
    <property type="project" value="UniProtKB-KW"/>
</dbReference>
<dbReference type="Pfam" id="PF00561">
    <property type="entry name" value="Abhydrolase_1"/>
    <property type="match status" value="1"/>
</dbReference>
<dbReference type="InterPro" id="IPR029058">
    <property type="entry name" value="AB_hydrolase_fold"/>
</dbReference>
<dbReference type="InterPro" id="IPR050266">
    <property type="entry name" value="AB_hydrolase_sf"/>
</dbReference>
<dbReference type="EMBL" id="ASXJ01000339">
    <property type="protein sequence ID" value="ERM00137.1"/>
    <property type="molecule type" value="Genomic_DNA"/>
</dbReference>
<name>U4VBL7_9HYPH</name>
<protein>
    <submittedName>
        <fullName evidence="2">Alpha/beta hydrolase</fullName>
    </submittedName>
</protein>
<sequence>MLLRIIMTKFETGFLLGRIPYIRMGDQSDPLIVINGGQGFVRKHSFDRMMHDAKRVARMLPPTQGFILIGYDQQLDTKATTETIVSDYERAIREMKVPAFSLMGGISYGGLLATRLAAAREGSVKKLILVASAHKFSENGEIRINRQIQFAQQEQYYELINDFAAIFRNPPLLNLLLKIKLWVDRNKLPEKMNSGDAIVRYLQLIMQAEPVDLTAITARTLIIGGELDQFFGDGMMEAARNGIVDAKLEVLEGQTHMAPPVECSRPFRRFLTEFLDQS</sequence>
<feature type="domain" description="AB hydrolase-1" evidence="1">
    <location>
        <begin position="78"/>
        <end position="258"/>
    </location>
</feature>
<dbReference type="Gene3D" id="3.40.50.1820">
    <property type="entry name" value="alpha/beta hydrolase"/>
    <property type="match status" value="1"/>
</dbReference>
<dbReference type="AlphaFoldDB" id="U4VBL7"/>